<dbReference type="InterPro" id="IPR014756">
    <property type="entry name" value="Ig_E-set"/>
</dbReference>
<dbReference type="EMBL" id="SDPM01000005">
    <property type="protein sequence ID" value="RXZ86318.1"/>
    <property type="molecule type" value="Genomic_DNA"/>
</dbReference>
<feature type="domain" description="IPT/TIG" evidence="1">
    <location>
        <begin position="141"/>
        <end position="221"/>
    </location>
</feature>
<dbReference type="Proteomes" id="UP000581087">
    <property type="component" value="Unassembled WGS sequence"/>
</dbReference>
<dbReference type="AlphaFoldDB" id="A0A4Q2M3E7"/>
<dbReference type="Gene3D" id="2.60.40.10">
    <property type="entry name" value="Immunoglobulins"/>
    <property type="match status" value="1"/>
</dbReference>
<comment type="caution">
    <text evidence="3">The sequence shown here is derived from an EMBL/GenBank/DDBJ whole genome shotgun (WGS) entry which is preliminary data.</text>
</comment>
<dbReference type="CDD" id="cd00102">
    <property type="entry name" value="IPT"/>
    <property type="match status" value="1"/>
</dbReference>
<proteinExistence type="predicted"/>
<reference evidence="3 4" key="1">
    <citation type="submission" date="2019-01" db="EMBL/GenBank/DDBJ databases">
        <title>Agromyces.</title>
        <authorList>
            <person name="Li J."/>
        </authorList>
    </citation>
    <scope>NUCLEOTIDE SEQUENCE [LARGE SCALE GENOMIC DNA]</scope>
    <source>
        <strain evidence="3 4">DSM 23870</strain>
    </source>
</reference>
<name>A0A4Q2M3E7_9MICO</name>
<keyword evidence="4" id="KW-1185">Reference proteome</keyword>
<gene>
    <name evidence="2" type="ORF">BJ972_000505</name>
    <name evidence="3" type="ORF">ESP50_11210</name>
</gene>
<evidence type="ECO:0000313" key="5">
    <source>
        <dbReference type="Proteomes" id="UP000581087"/>
    </source>
</evidence>
<dbReference type="SUPFAM" id="SSF81296">
    <property type="entry name" value="E set domains"/>
    <property type="match status" value="1"/>
</dbReference>
<protein>
    <recommendedName>
        <fullName evidence="1">IPT/TIG domain-containing protein</fullName>
    </recommendedName>
</protein>
<dbReference type="OrthoDB" id="5479351at2"/>
<dbReference type="GO" id="GO:0005975">
    <property type="term" value="P:carbohydrate metabolic process"/>
    <property type="evidence" value="ECO:0007669"/>
    <property type="project" value="UniProtKB-ARBA"/>
</dbReference>
<accession>A0A4Q2M3E7</accession>
<dbReference type="Pfam" id="PF01833">
    <property type="entry name" value="TIG"/>
    <property type="match status" value="1"/>
</dbReference>
<dbReference type="InterPro" id="IPR002909">
    <property type="entry name" value="IPT_dom"/>
</dbReference>
<organism evidence="3 4">
    <name type="scientific">Agromyces atrinae</name>
    <dbReference type="NCBI Taxonomy" id="592376"/>
    <lineage>
        <taxon>Bacteria</taxon>
        <taxon>Bacillati</taxon>
        <taxon>Actinomycetota</taxon>
        <taxon>Actinomycetes</taxon>
        <taxon>Micrococcales</taxon>
        <taxon>Microbacteriaceae</taxon>
        <taxon>Agromyces</taxon>
    </lineage>
</organism>
<sequence length="222" mass="22494">MAIVPVNPLILKDVILSFGADEYQASVSSVVFTPNSSLQTWQGLTATSTHTASTSATWSADITHIQDWDTPNSLSRLLYENEGAEIPVVLKPRSGSGPSFSVTIIVTPGAIGGAVNSWGESTVSLGAKGRPVLLAGAATIPVITGADKSTGPIAGGTLVEVSGSKFTGATAVHFGTLAATQFTVESDGTIFAVAPAQAAGSKPIKVTNAVGQSTTTAPYSYA</sequence>
<dbReference type="InterPro" id="IPR013783">
    <property type="entry name" value="Ig-like_fold"/>
</dbReference>
<evidence type="ECO:0000259" key="1">
    <source>
        <dbReference type="Pfam" id="PF01833"/>
    </source>
</evidence>
<reference evidence="2 5" key="2">
    <citation type="submission" date="2020-07" db="EMBL/GenBank/DDBJ databases">
        <title>Sequencing the genomes of 1000 actinobacteria strains.</title>
        <authorList>
            <person name="Klenk H.-P."/>
        </authorList>
    </citation>
    <scope>NUCLEOTIDE SEQUENCE [LARGE SCALE GENOMIC DNA]</scope>
    <source>
        <strain evidence="2 5">DSM 23870</strain>
    </source>
</reference>
<dbReference type="RefSeq" id="WP_129175134.1">
    <property type="nucleotide sequence ID" value="NZ_JACCBI010000001.1"/>
</dbReference>
<evidence type="ECO:0000313" key="4">
    <source>
        <dbReference type="Proteomes" id="UP000292686"/>
    </source>
</evidence>
<evidence type="ECO:0000313" key="2">
    <source>
        <dbReference type="EMBL" id="NYD65986.1"/>
    </source>
</evidence>
<dbReference type="EMBL" id="JACCBI010000001">
    <property type="protein sequence ID" value="NYD65986.1"/>
    <property type="molecule type" value="Genomic_DNA"/>
</dbReference>
<dbReference type="Proteomes" id="UP000292686">
    <property type="component" value="Unassembled WGS sequence"/>
</dbReference>
<evidence type="ECO:0000313" key="3">
    <source>
        <dbReference type="EMBL" id="RXZ86318.1"/>
    </source>
</evidence>